<evidence type="ECO:0000256" key="1">
    <source>
        <dbReference type="ARBA" id="ARBA00004141"/>
    </source>
</evidence>
<dbReference type="PANTHER" id="PTHR38480">
    <property type="entry name" value="SLR0254 PROTEIN"/>
    <property type="match status" value="1"/>
</dbReference>
<keyword evidence="8" id="KW-1185">Reference proteome</keyword>
<accession>A0A6M1KQ74</accession>
<evidence type="ECO:0000313" key="8">
    <source>
        <dbReference type="Proteomes" id="UP000478148"/>
    </source>
</evidence>
<dbReference type="EMBL" id="SAIY01000002">
    <property type="protein sequence ID" value="NGM12108.1"/>
    <property type="molecule type" value="Genomic_DNA"/>
</dbReference>
<dbReference type="GO" id="GO:0016020">
    <property type="term" value="C:membrane"/>
    <property type="evidence" value="ECO:0007669"/>
    <property type="project" value="UniProtKB-SubCell"/>
</dbReference>
<dbReference type="AlphaFoldDB" id="A0A6M1KQ74"/>
<comment type="subcellular location">
    <subcellularLocation>
        <location evidence="1">Membrane</location>
        <topology evidence="1">Multi-pass membrane protein</topology>
    </subcellularLocation>
</comment>
<feature type="transmembrane region" description="Helical" evidence="5">
    <location>
        <begin position="143"/>
        <end position="161"/>
    </location>
</feature>
<feature type="transmembrane region" description="Helical" evidence="5">
    <location>
        <begin position="83"/>
        <end position="99"/>
    </location>
</feature>
<evidence type="ECO:0000256" key="3">
    <source>
        <dbReference type="ARBA" id="ARBA00022989"/>
    </source>
</evidence>
<keyword evidence="3 5" id="KW-1133">Transmembrane helix</keyword>
<feature type="domain" description="RDD" evidence="6">
    <location>
        <begin position="37"/>
        <end position="175"/>
    </location>
</feature>
<reference evidence="7 8" key="1">
    <citation type="submission" date="2020-02" db="EMBL/GenBank/DDBJ databases">
        <title>Draft Genome Sequence of Verrucosispora sp. Strain CWR15, Isolated from Gulf of Mexico Sponge.</title>
        <authorList>
            <person name="Kennedy S.J."/>
            <person name="Cella E."/>
            <person name="Azarian T."/>
            <person name="Baker B.J."/>
            <person name="Shaw L.N."/>
        </authorList>
    </citation>
    <scope>NUCLEOTIDE SEQUENCE [LARGE SCALE GENOMIC DNA]</scope>
    <source>
        <strain evidence="7 8">CWR15</strain>
    </source>
</reference>
<dbReference type="Proteomes" id="UP000478148">
    <property type="component" value="Unassembled WGS sequence"/>
</dbReference>
<gene>
    <name evidence="7" type="ORF">ENC19_05150</name>
</gene>
<evidence type="ECO:0000259" key="6">
    <source>
        <dbReference type="Pfam" id="PF06271"/>
    </source>
</evidence>
<keyword evidence="4 5" id="KW-0472">Membrane</keyword>
<evidence type="ECO:0000256" key="5">
    <source>
        <dbReference type="SAM" id="Phobius"/>
    </source>
</evidence>
<comment type="caution">
    <text evidence="7">The sequence shown here is derived from an EMBL/GenBank/DDBJ whole genome shotgun (WGS) entry which is preliminary data.</text>
</comment>
<organism evidence="7 8">
    <name type="scientific">Verrucosispora sioxanthis</name>
    <dbReference type="NCBI Taxonomy" id="2499994"/>
    <lineage>
        <taxon>Bacteria</taxon>
        <taxon>Bacillati</taxon>
        <taxon>Actinomycetota</taxon>
        <taxon>Actinomycetes</taxon>
        <taxon>Micromonosporales</taxon>
        <taxon>Micromonosporaceae</taxon>
        <taxon>Micromonospora</taxon>
    </lineage>
</organism>
<evidence type="ECO:0000256" key="2">
    <source>
        <dbReference type="ARBA" id="ARBA00022692"/>
    </source>
</evidence>
<evidence type="ECO:0000313" key="7">
    <source>
        <dbReference type="EMBL" id="NGM12108.1"/>
    </source>
</evidence>
<protein>
    <submittedName>
        <fullName evidence="7">RDD family protein</fullName>
    </submittedName>
</protein>
<feature type="transmembrane region" description="Helical" evidence="5">
    <location>
        <begin position="50"/>
        <end position="71"/>
    </location>
</feature>
<name>A0A6M1KQ74_9ACTN</name>
<proteinExistence type="predicted"/>
<dbReference type="PANTHER" id="PTHR38480:SF1">
    <property type="entry name" value="SLR0254 PROTEIN"/>
    <property type="match status" value="1"/>
</dbReference>
<sequence>MVFTVGMSTAARAWTIPGWGDAGLVSGEAVELDVRAARIGSRALALLIDVLVQLVAGLLLAALTGLLLAALPYGVLDAAMERALLTIGLVLLLVGYPVLCERFNDGRTPGKAAVGLRVVSIDGAPVGFRQSLTRALVGVAVEWPGLVLPLLSWAVGLTVMLSDARGRRLGDLAAGTLVVHTRTATRWRSVPAMVPELAGWAYSVDLSRLDAELALAVRQYLARAHGFSEPARGELARLLWWQVAAVTGPPPPAGWPAVTYLAAVIAERHRRARRLLAGERALTEALWPQLPSAPSDDRPGRSG</sequence>
<evidence type="ECO:0000256" key="4">
    <source>
        <dbReference type="ARBA" id="ARBA00023136"/>
    </source>
</evidence>
<keyword evidence="2 5" id="KW-0812">Transmembrane</keyword>
<dbReference type="InterPro" id="IPR010432">
    <property type="entry name" value="RDD"/>
</dbReference>
<dbReference type="Pfam" id="PF06271">
    <property type="entry name" value="RDD"/>
    <property type="match status" value="1"/>
</dbReference>